<keyword evidence="6" id="KW-0130">Cell adhesion</keyword>
<feature type="domain" description="Ig-like" evidence="16">
    <location>
        <begin position="328"/>
        <end position="410"/>
    </location>
</feature>
<dbReference type="GO" id="GO:0019903">
    <property type="term" value="F:protein phosphatase binding"/>
    <property type="evidence" value="ECO:0007669"/>
    <property type="project" value="TreeGrafter"/>
</dbReference>
<protein>
    <recommendedName>
        <fullName evidence="12">B-cell receptor CD22</fullName>
    </recommendedName>
    <alternativeName>
        <fullName evidence="13">Sialic acid-binding Ig-like lectin 2</fullName>
    </alternativeName>
</protein>
<proteinExistence type="inferred from homology"/>
<dbReference type="PROSITE" id="PS50835">
    <property type="entry name" value="IG_LIKE"/>
    <property type="match status" value="4"/>
</dbReference>
<comment type="function">
    <text evidence="14">Most highly expressed siglec (sialic acid-binding immunoglobulin-like lectin) on B-cells that plays a role in various aspects of B-cell biology including differentiation, antigen presentation, and trafficking to bone marrow. Binds to alpha 2,6-linked sialic acid residues of surface molecules such as CD22 itself, CD45 and IgM in a cis configuration. Can also bind to ligands on other cells as an adhesion molecule in a trans configuration. Acts as an inhibitory coreceptor on the surface of B-cells and inhibits B-cell receptor induced signaling, characterized by inhibition of the calcium mobilization and cellular activation. Mechanistically, the immunoreceptor tyrosine-based inhibitory motif domain is phosphorylated by the Src kinase LYN, which in turn leads to the recruitment of the protein tyrosine phosphatase 1/PTPN6, leading to the negative regulation of BCR signaling. If this negative signaling from is of sufficient strength, apoptosis of the B-cell can be induced.</text>
</comment>
<dbReference type="PANTHER" id="PTHR46958">
    <property type="entry name" value="B-CELL RECEPTOR CD22"/>
    <property type="match status" value="1"/>
</dbReference>
<dbReference type="Gene3D" id="2.60.40.10">
    <property type="entry name" value="Immunoglobulins"/>
    <property type="match status" value="5"/>
</dbReference>
<keyword evidence="4" id="KW-0430">Lectin</keyword>
<comment type="similarity">
    <text evidence="11">Belongs to the immunoglobulin superfamily. SIGLEC (sialic acid binding Ig-like lectin) family.</text>
</comment>
<feature type="non-terminal residue" evidence="17">
    <location>
        <position position="485"/>
    </location>
</feature>
<sequence>MLLNVNRSHSLMNDCLITVKLGSNVIAWKGSCVILPCEINSSEDIHNYTWYHNSVYHEEESNYKGAIVYQSKGNMEIDSSFKDRVEYRGKNNKDCTILISDLQSEHAGRYQIRLMGKKKGKNNDWKWMSTNMSLTVSDIGPDLKLDASSEMEENSSVTFTCSIDYSCPSNDLSLTWLQDVNGRVTTAIKNDTHKISITTTLTFVPTWKDNKKNISCLLYRMNEMKGNESIQLNVKCKNSPSYKPQNVTIIAKSPIIRLLEGQNITLECSVESSNPPNPNIIWYKNGQKLDSEAYKKTVDESGRYQCEAKNSMGTSKSETVEISVLHPPKHITIQKPQGNIIEGFPVTLNCSTVANPPVSRYIWYKNKMLFSNSTDSRYNFSKITENDSGFYECEASNSQGSNTSSRMYLDVKYVPQNVQIMANIPTIRLLGGQHVTLECSVESSNPPNPNIIWYKNGQKLYPEAYKKTVDEPGQYHCEAKNSLGI</sequence>
<keyword evidence="7" id="KW-0472">Membrane</keyword>
<dbReference type="InterPro" id="IPR036179">
    <property type="entry name" value="Ig-like_dom_sf"/>
</dbReference>
<dbReference type="GO" id="GO:0033691">
    <property type="term" value="F:sialic acid binding"/>
    <property type="evidence" value="ECO:0007669"/>
    <property type="project" value="TreeGrafter"/>
</dbReference>
<keyword evidence="10" id="KW-0393">Immunoglobulin domain</keyword>
<dbReference type="GO" id="GO:0042609">
    <property type="term" value="F:CD4 receptor binding"/>
    <property type="evidence" value="ECO:0007669"/>
    <property type="project" value="TreeGrafter"/>
</dbReference>
<dbReference type="Pfam" id="PF08205">
    <property type="entry name" value="C2-set_2"/>
    <property type="match status" value="1"/>
</dbReference>
<evidence type="ECO:0000256" key="9">
    <source>
        <dbReference type="ARBA" id="ARBA00023180"/>
    </source>
</evidence>
<evidence type="ECO:0000256" key="15">
    <source>
        <dbReference type="ARBA" id="ARBA00046458"/>
    </source>
</evidence>
<dbReference type="GO" id="GO:0030246">
    <property type="term" value="F:carbohydrate binding"/>
    <property type="evidence" value="ECO:0007669"/>
    <property type="project" value="UniProtKB-KW"/>
</dbReference>
<evidence type="ECO:0000256" key="12">
    <source>
        <dbReference type="ARBA" id="ARBA00040106"/>
    </source>
</evidence>
<dbReference type="EMBL" id="WNTK01003265">
    <property type="protein sequence ID" value="KAG9465242.1"/>
    <property type="molecule type" value="Genomic_DNA"/>
</dbReference>
<evidence type="ECO:0000256" key="11">
    <source>
        <dbReference type="ARBA" id="ARBA00038361"/>
    </source>
</evidence>
<keyword evidence="8" id="KW-1015">Disulfide bond</keyword>
<dbReference type="SMART" id="SM00409">
    <property type="entry name" value="IG"/>
    <property type="match status" value="4"/>
</dbReference>
<keyword evidence="5" id="KW-0677">Repeat</keyword>
<dbReference type="InterPro" id="IPR007110">
    <property type="entry name" value="Ig-like_dom"/>
</dbReference>
<comment type="caution">
    <text evidence="17">The sequence shown here is derived from an EMBL/GenBank/DDBJ whole genome shotgun (WGS) entry which is preliminary data.</text>
</comment>
<dbReference type="CDD" id="cd00096">
    <property type="entry name" value="Ig"/>
    <property type="match status" value="2"/>
</dbReference>
<dbReference type="InterPro" id="IPR003598">
    <property type="entry name" value="Ig_sub2"/>
</dbReference>
<dbReference type="GO" id="GO:0009897">
    <property type="term" value="C:external side of plasma membrane"/>
    <property type="evidence" value="ECO:0007669"/>
    <property type="project" value="TreeGrafter"/>
</dbReference>
<dbReference type="Pfam" id="PF13895">
    <property type="entry name" value="Ig_2"/>
    <property type="match status" value="3"/>
</dbReference>
<feature type="domain" description="Ig-like" evidence="16">
    <location>
        <begin position="415"/>
        <end position="485"/>
    </location>
</feature>
<dbReference type="InterPro" id="IPR056386">
    <property type="entry name" value="Ig_CD22"/>
</dbReference>
<evidence type="ECO:0000313" key="17">
    <source>
        <dbReference type="EMBL" id="KAG9465242.1"/>
    </source>
</evidence>
<comment type="subcellular location">
    <subcellularLocation>
        <location evidence="1">Cell membrane</location>
        <topology evidence="1">Single-pass type I membrane protein</topology>
    </subcellularLocation>
</comment>
<evidence type="ECO:0000256" key="1">
    <source>
        <dbReference type="ARBA" id="ARBA00004251"/>
    </source>
</evidence>
<dbReference type="SMART" id="SM00408">
    <property type="entry name" value="IGc2"/>
    <property type="match status" value="3"/>
</dbReference>
<comment type="subunit">
    <text evidence="15">Predominantly monomer of isoform CD22-beta. Also found as heterodimer of isoform CD22-beta and a shorter isoform. Interacts with PTPN6/SHP-1, LYN, SYK, PIK3R1/PIK3R2 and PLCG1 upon phosphorylation. Interacts with GRB2, INPP5D and SHC1 upon phosphorylation. May form a complex with INPP5D/SHIP, GRB2 and SHC1.</text>
</comment>
<name>A0A8J6B6Z9_ELECQ</name>
<dbReference type="OrthoDB" id="6250964at2759"/>
<evidence type="ECO:0000256" key="10">
    <source>
        <dbReference type="ARBA" id="ARBA00023319"/>
    </source>
</evidence>
<dbReference type="GO" id="GO:0007155">
    <property type="term" value="P:cell adhesion"/>
    <property type="evidence" value="ECO:0007669"/>
    <property type="project" value="UniProtKB-KW"/>
</dbReference>
<dbReference type="PANTHER" id="PTHR46958:SF1">
    <property type="entry name" value="B-CELL RECEPTOR CD22"/>
    <property type="match status" value="1"/>
</dbReference>
<evidence type="ECO:0000256" key="4">
    <source>
        <dbReference type="ARBA" id="ARBA00022734"/>
    </source>
</evidence>
<dbReference type="InterPro" id="IPR013162">
    <property type="entry name" value="CD80_C2-set"/>
</dbReference>
<dbReference type="Proteomes" id="UP000770717">
    <property type="component" value="Unassembled WGS sequence"/>
</dbReference>
<dbReference type="AlphaFoldDB" id="A0A8J6B6Z9"/>
<dbReference type="GO" id="GO:0005769">
    <property type="term" value="C:early endosome"/>
    <property type="evidence" value="ECO:0007669"/>
    <property type="project" value="TreeGrafter"/>
</dbReference>
<keyword evidence="2" id="KW-1003">Cell membrane</keyword>
<feature type="domain" description="Ig-like" evidence="16">
    <location>
        <begin position="141"/>
        <end position="233"/>
    </location>
</feature>
<dbReference type="GO" id="GO:0055037">
    <property type="term" value="C:recycling endosome"/>
    <property type="evidence" value="ECO:0007669"/>
    <property type="project" value="TreeGrafter"/>
</dbReference>
<reference evidence="17" key="1">
    <citation type="thesis" date="2020" institute="ProQuest LLC" country="789 East Eisenhower Parkway, Ann Arbor, MI, USA">
        <title>Comparative Genomics and Chromosome Evolution.</title>
        <authorList>
            <person name="Mudd A.B."/>
        </authorList>
    </citation>
    <scope>NUCLEOTIDE SEQUENCE</scope>
    <source>
        <strain evidence="17">HN-11 Male</strain>
        <tissue evidence="17">Kidney and liver</tissue>
    </source>
</reference>
<dbReference type="GO" id="GO:0030888">
    <property type="term" value="P:regulation of B cell proliferation"/>
    <property type="evidence" value="ECO:0007669"/>
    <property type="project" value="TreeGrafter"/>
</dbReference>
<keyword evidence="9" id="KW-0325">Glycoprotein</keyword>
<keyword evidence="18" id="KW-1185">Reference proteome</keyword>
<evidence type="ECO:0000256" key="8">
    <source>
        <dbReference type="ARBA" id="ARBA00023157"/>
    </source>
</evidence>
<evidence type="ECO:0000256" key="2">
    <source>
        <dbReference type="ARBA" id="ARBA00022475"/>
    </source>
</evidence>
<evidence type="ECO:0000256" key="7">
    <source>
        <dbReference type="ARBA" id="ARBA00023136"/>
    </source>
</evidence>
<gene>
    <name evidence="17" type="ORF">GDO78_018623</name>
</gene>
<feature type="domain" description="Ig-like" evidence="16">
    <location>
        <begin position="244"/>
        <end position="323"/>
    </location>
</feature>
<dbReference type="Pfam" id="PF24518">
    <property type="entry name" value="Ig_CD22"/>
    <property type="match status" value="1"/>
</dbReference>
<evidence type="ECO:0000256" key="3">
    <source>
        <dbReference type="ARBA" id="ARBA00022729"/>
    </source>
</evidence>
<keyword evidence="3" id="KW-0732">Signal</keyword>
<dbReference type="GO" id="GO:0070062">
    <property type="term" value="C:extracellular exosome"/>
    <property type="evidence" value="ECO:0007669"/>
    <property type="project" value="TreeGrafter"/>
</dbReference>
<evidence type="ECO:0000256" key="13">
    <source>
        <dbReference type="ARBA" id="ARBA00041781"/>
    </source>
</evidence>
<evidence type="ECO:0000256" key="14">
    <source>
        <dbReference type="ARBA" id="ARBA00045430"/>
    </source>
</evidence>
<dbReference type="GO" id="GO:0042113">
    <property type="term" value="P:B cell activation"/>
    <property type="evidence" value="ECO:0007669"/>
    <property type="project" value="TreeGrafter"/>
</dbReference>
<evidence type="ECO:0000256" key="5">
    <source>
        <dbReference type="ARBA" id="ARBA00022737"/>
    </source>
</evidence>
<evidence type="ECO:0000259" key="16">
    <source>
        <dbReference type="PROSITE" id="PS50835"/>
    </source>
</evidence>
<dbReference type="GO" id="GO:0050859">
    <property type="term" value="P:negative regulation of B cell receptor signaling pathway"/>
    <property type="evidence" value="ECO:0007669"/>
    <property type="project" value="TreeGrafter"/>
</dbReference>
<evidence type="ECO:0000256" key="6">
    <source>
        <dbReference type="ARBA" id="ARBA00022889"/>
    </source>
</evidence>
<accession>A0A8J6B6Z9</accession>
<dbReference type="SUPFAM" id="SSF48726">
    <property type="entry name" value="Immunoglobulin"/>
    <property type="match status" value="5"/>
</dbReference>
<organism evidence="17 18">
    <name type="scientific">Eleutherodactylus coqui</name>
    <name type="common">Puerto Rican coqui</name>
    <dbReference type="NCBI Taxonomy" id="57060"/>
    <lineage>
        <taxon>Eukaryota</taxon>
        <taxon>Metazoa</taxon>
        <taxon>Chordata</taxon>
        <taxon>Craniata</taxon>
        <taxon>Vertebrata</taxon>
        <taxon>Euteleostomi</taxon>
        <taxon>Amphibia</taxon>
        <taxon>Batrachia</taxon>
        <taxon>Anura</taxon>
        <taxon>Neobatrachia</taxon>
        <taxon>Hyloidea</taxon>
        <taxon>Eleutherodactylidae</taxon>
        <taxon>Eleutherodactylinae</taxon>
        <taxon>Eleutherodactylus</taxon>
        <taxon>Eleutherodactylus</taxon>
    </lineage>
</organism>
<evidence type="ECO:0000313" key="18">
    <source>
        <dbReference type="Proteomes" id="UP000770717"/>
    </source>
</evidence>
<dbReference type="InterPro" id="IPR003599">
    <property type="entry name" value="Ig_sub"/>
</dbReference>
<dbReference type="InterPro" id="IPR013783">
    <property type="entry name" value="Ig-like_fold"/>
</dbReference>